<organism evidence="1">
    <name type="scientific">Timema tahoe</name>
    <dbReference type="NCBI Taxonomy" id="61484"/>
    <lineage>
        <taxon>Eukaryota</taxon>
        <taxon>Metazoa</taxon>
        <taxon>Ecdysozoa</taxon>
        <taxon>Arthropoda</taxon>
        <taxon>Hexapoda</taxon>
        <taxon>Insecta</taxon>
        <taxon>Pterygota</taxon>
        <taxon>Neoptera</taxon>
        <taxon>Polyneoptera</taxon>
        <taxon>Phasmatodea</taxon>
        <taxon>Timematodea</taxon>
        <taxon>Timematoidea</taxon>
        <taxon>Timematidae</taxon>
        <taxon>Timema</taxon>
    </lineage>
</organism>
<accession>A0A7R9IEA8</accession>
<sequence>MCGPCGTFRPCGTDPYRSAQAHTRVLVRRLTTRCFREGLDFLSPFRPSSTNPFRRAQSQKLGPWDHQAMRRGHQQAGQQRSECVCWGEGGRRERGEERERQSRAPESLHATIYSAHQYRRRGRLVNGRLVILSSAHHLTTLRTRENDACKTGCVHGASVWSRNIKESDRITAREEVNSHLRGGRGEKHLGKTTPSSLERDSNLDLSVLNSLAQHETSALANYVTESCYRVCGLVVGVPSYRSRGPGFDFQRFQIPVKQWVCNGVESASQQPEGWFDGISIHSELGMHSALQLVSYKDSVTPMNIFHSRVRACARHDVDARMLRTHSQTIKYIRTHARCSFKFLVKYELTITT</sequence>
<name>A0A7R9IEA8_9NEOP</name>
<evidence type="ECO:0000313" key="1">
    <source>
        <dbReference type="EMBL" id="CAD7456730.1"/>
    </source>
</evidence>
<proteinExistence type="predicted"/>
<dbReference type="EMBL" id="OE001401">
    <property type="protein sequence ID" value="CAD7456730.1"/>
    <property type="molecule type" value="Genomic_DNA"/>
</dbReference>
<gene>
    <name evidence="1" type="ORF">TTEB3V08_LOCUS4751</name>
</gene>
<reference evidence="1" key="1">
    <citation type="submission" date="2020-11" db="EMBL/GenBank/DDBJ databases">
        <authorList>
            <person name="Tran Van P."/>
        </authorList>
    </citation>
    <scope>NUCLEOTIDE SEQUENCE</scope>
</reference>
<dbReference type="AlphaFoldDB" id="A0A7R9IEA8"/>
<protein>
    <submittedName>
        <fullName evidence="1">Uncharacterized protein</fullName>
    </submittedName>
</protein>